<reference evidence="4 5" key="1">
    <citation type="submission" date="2016-10" db="EMBL/GenBank/DDBJ databases">
        <authorList>
            <person name="de Groot N.N."/>
        </authorList>
    </citation>
    <scope>NUCLEOTIDE SEQUENCE [LARGE SCALE GENOMIC DNA]</scope>
    <source>
        <strain evidence="4 5">DSM 28129</strain>
    </source>
</reference>
<dbReference type="EMBL" id="FNBG01000035">
    <property type="protein sequence ID" value="SDG31601.1"/>
    <property type="molecule type" value="Genomic_DNA"/>
</dbReference>
<organism evidence="4 5">
    <name type="scientific">Fontibacillus panacisegetis</name>
    <dbReference type="NCBI Taxonomy" id="670482"/>
    <lineage>
        <taxon>Bacteria</taxon>
        <taxon>Bacillati</taxon>
        <taxon>Bacillota</taxon>
        <taxon>Bacilli</taxon>
        <taxon>Bacillales</taxon>
        <taxon>Paenibacillaceae</taxon>
        <taxon>Fontibacillus</taxon>
    </lineage>
</organism>
<protein>
    <recommendedName>
        <fullName evidence="3">Endonuclease YhcR N-terminal domain-containing protein</fullName>
    </recommendedName>
</protein>
<keyword evidence="5" id="KW-1185">Reference proteome</keyword>
<dbReference type="Pfam" id="PF19886">
    <property type="entry name" value="DUF6359"/>
    <property type="match status" value="1"/>
</dbReference>
<dbReference type="AlphaFoldDB" id="A0A1G7T8Q2"/>
<dbReference type="InterPro" id="IPR029062">
    <property type="entry name" value="Class_I_gatase-like"/>
</dbReference>
<evidence type="ECO:0000256" key="1">
    <source>
        <dbReference type="SAM" id="MobiDB-lite"/>
    </source>
</evidence>
<dbReference type="STRING" id="670482.SAMN04488542_13517"/>
<sequence>MSCPWRNKLLGLLLTVVLAVSSVAGFVPEVKAAEAEENVSLQESSSEGISVAQAIAKGNNGEIVTVSGYIAGHATGSLTANFQSPFANDYNFLIADAAGEQDTSRLVDVQVPSSLRASFGLQSNPSLVGKKVVVSGSLAAYNNFSGLKNVTIIELSEDGSGGNPDPDTGEPDPGHGETPTLPDGTGKKVLFDNSHAQTAGAADWVIEGAFSDFADGLRSAGFTVSSLERPIPYTFGEAPITYSALSDYDVFVIPEANIPFKASEQAALVQYVQNGGAVFFISDHYNADRNKNRWDSSEVFNGYRRGAYENPAKGMSAEESNSPAMQEITSSDWLADNFGVRFRYNALGDVNANDIVAPSQAFGITAGVGSVAVHAGSTLAILDPNKAKGIAYVPTGVSAWGNAVDSGVYNGGGRAEGPYAAIAKLGLGKAAFIGDSSPVEDATPKYVREENGAKKTTYDGFKEVDDGLFLVQTVKWLAHDESYTSLSEVPGLQLDTPTVLGADEQPANTTEPKPEPWAAPAAGYKWYDPTTFKPGAYGSTGIVVADPVYNFVHQSQLPSSEEFQIRLAVDGLNPGQSVSALKVGIYLSGGTQIARFKNSSGSWSDYNYSPEFSLTANALGHASIDLTVQLKPGQSGAANLRLKQGSANVITKSVTIANVSAEPLPGDTGGVPQLTSIANARQAADGTVVTVEGVVTSQPGVFGGQGFYIQDATGGIYVFQTAAGYQAGDVLKISATKTLYNGEVELENPVVIEKTGTLPLPVAELQEAVNDNNQGRLITLQNVQIQSYAQASPAGSFEFNALREDGSSTRIRIDGRTGVSYAEFSSLYPEGIKVSISGISSIFKGTYQLKPLSLNHVAANVSDITAPVTVAEVIGKTGQAEYNTQDVSISFIASDDGGSGLSGTEYRVNGGEWTNLSALTLSENGKYVVEFRSEDKAGNVEESKIIYINIDRAAPEIVVEGETNHVLQTLEKLPFSIVVSDQISGVQQTVYKLDGKLISNMLEITPLSWSVGKHTLIVTSEDQAGNSGSVSVTFEVTIDIDHLDELISLGETNKFIYKKGTLKSLQATVSSLQKAKSNKERQLKISALKIVIRAFEGKGITRDFTKQLLDDLNYISKNIAS</sequence>
<dbReference type="NCBIfam" id="NF047446">
    <property type="entry name" value="barrel_OmpL47"/>
    <property type="match status" value="1"/>
</dbReference>
<dbReference type="InterPro" id="IPR039975">
    <property type="entry name" value="IFT52"/>
</dbReference>
<dbReference type="PANTHER" id="PTHR12969">
    <property type="entry name" value="NGD5/OSM-6/IFT52"/>
    <property type="match status" value="1"/>
</dbReference>
<evidence type="ECO:0000259" key="3">
    <source>
        <dbReference type="Pfam" id="PF19886"/>
    </source>
</evidence>
<dbReference type="InterPro" id="IPR045939">
    <property type="entry name" value="YhcR_N"/>
</dbReference>
<dbReference type="InterPro" id="IPR058094">
    <property type="entry name" value="Ig-like_OmpL47-like"/>
</dbReference>
<dbReference type="Proteomes" id="UP000198972">
    <property type="component" value="Unassembled WGS sequence"/>
</dbReference>
<name>A0A1G7T8Q2_9BACL</name>
<dbReference type="Gene3D" id="3.40.50.880">
    <property type="match status" value="1"/>
</dbReference>
<accession>A0A1G7T8Q2</accession>
<feature type="signal peptide" evidence="2">
    <location>
        <begin position="1"/>
        <end position="32"/>
    </location>
</feature>
<dbReference type="PANTHER" id="PTHR12969:SF7">
    <property type="entry name" value="INTRAFLAGELLAR TRANSPORT PROTEIN 52 HOMOLOG"/>
    <property type="match status" value="1"/>
</dbReference>
<evidence type="ECO:0000313" key="4">
    <source>
        <dbReference type="EMBL" id="SDG31601.1"/>
    </source>
</evidence>
<proteinExistence type="predicted"/>
<dbReference type="Gene3D" id="3.30.1920.20">
    <property type="match status" value="1"/>
</dbReference>
<dbReference type="RefSeq" id="WP_245742655.1">
    <property type="nucleotide sequence ID" value="NZ_FNBG01000035.1"/>
</dbReference>
<gene>
    <name evidence="4" type="ORF">SAMN04488542_13517</name>
</gene>
<feature type="domain" description="Endonuclease YhcR N-terminal" evidence="3">
    <location>
        <begin position="49"/>
        <end position="155"/>
    </location>
</feature>
<keyword evidence="2" id="KW-0732">Signal</keyword>
<feature type="chain" id="PRO_5011632118" description="Endonuclease YhcR N-terminal domain-containing protein" evidence="2">
    <location>
        <begin position="33"/>
        <end position="1121"/>
    </location>
</feature>
<feature type="region of interest" description="Disordered" evidence="1">
    <location>
        <begin position="155"/>
        <end position="187"/>
    </location>
</feature>
<evidence type="ECO:0000313" key="5">
    <source>
        <dbReference type="Proteomes" id="UP000198972"/>
    </source>
</evidence>
<dbReference type="SUPFAM" id="SSF52317">
    <property type="entry name" value="Class I glutamine amidotransferase-like"/>
    <property type="match status" value="1"/>
</dbReference>
<evidence type="ECO:0000256" key="2">
    <source>
        <dbReference type="SAM" id="SignalP"/>
    </source>
</evidence>